<feature type="domain" description="DUF1707" evidence="3">
    <location>
        <begin position="12"/>
        <end position="64"/>
    </location>
</feature>
<evidence type="ECO:0000313" key="5">
    <source>
        <dbReference type="Proteomes" id="UP000578352"/>
    </source>
</evidence>
<dbReference type="Pfam" id="PF08044">
    <property type="entry name" value="DUF1707"/>
    <property type="match status" value="1"/>
</dbReference>
<comment type="caution">
    <text evidence="4">The sequence shown here is derived from an EMBL/GenBank/DDBJ whole genome shotgun (WGS) entry which is preliminary data.</text>
</comment>
<evidence type="ECO:0000313" key="4">
    <source>
        <dbReference type="EMBL" id="NYJ24183.1"/>
    </source>
</evidence>
<keyword evidence="2" id="KW-1133">Transmembrane helix</keyword>
<feature type="compositionally biased region" description="Low complexity" evidence="1">
    <location>
        <begin position="74"/>
        <end position="92"/>
    </location>
</feature>
<dbReference type="InterPro" id="IPR012551">
    <property type="entry name" value="DUF1707_SHOCT-like"/>
</dbReference>
<feature type="region of interest" description="Disordered" evidence="1">
    <location>
        <begin position="71"/>
        <end position="103"/>
    </location>
</feature>
<gene>
    <name evidence="4" type="ORF">HNR13_002470</name>
</gene>
<evidence type="ECO:0000259" key="3">
    <source>
        <dbReference type="Pfam" id="PF08044"/>
    </source>
</evidence>
<organism evidence="4 5">
    <name type="scientific">Leifsonia shinshuensis</name>
    <dbReference type="NCBI Taxonomy" id="150026"/>
    <lineage>
        <taxon>Bacteria</taxon>
        <taxon>Bacillati</taxon>
        <taxon>Actinomycetota</taxon>
        <taxon>Actinomycetes</taxon>
        <taxon>Micrococcales</taxon>
        <taxon>Microbacteriaceae</taxon>
        <taxon>Leifsonia</taxon>
    </lineage>
</organism>
<evidence type="ECO:0000256" key="1">
    <source>
        <dbReference type="SAM" id="MobiDB-lite"/>
    </source>
</evidence>
<dbReference type="AlphaFoldDB" id="A0A853CW77"/>
<sequence>MTDFGDPSNASLRLSNDERERAVAALQSHAAQGRLSDAELQSRVAAARSAITRGDLQPLFGDLPGVLHLDGAGQASAPPSDRAAAAWQASQPGPSPYGYPPAPGEHGRPVNRWGLLVVSIMPFVAVILFFLTGMAWGYAYSWLWFLLIPLAGALVYGVDGGDRRRR</sequence>
<accession>A0A853CW77</accession>
<keyword evidence="2" id="KW-0812">Transmembrane</keyword>
<feature type="compositionally biased region" description="Pro residues" evidence="1">
    <location>
        <begin position="93"/>
        <end position="103"/>
    </location>
</feature>
<evidence type="ECO:0000256" key="2">
    <source>
        <dbReference type="SAM" id="Phobius"/>
    </source>
</evidence>
<feature type="transmembrane region" description="Helical" evidence="2">
    <location>
        <begin position="142"/>
        <end position="158"/>
    </location>
</feature>
<dbReference type="Proteomes" id="UP000578352">
    <property type="component" value="Unassembled WGS sequence"/>
</dbReference>
<name>A0A853CW77_9MICO</name>
<reference evidence="4 5" key="1">
    <citation type="submission" date="2020-07" db="EMBL/GenBank/DDBJ databases">
        <title>Sequencing the genomes of 1000 actinobacteria strains.</title>
        <authorList>
            <person name="Klenk H.-P."/>
        </authorList>
    </citation>
    <scope>NUCLEOTIDE SEQUENCE [LARGE SCALE GENOMIC DNA]</scope>
    <source>
        <strain evidence="4 5">DSM 15165</strain>
    </source>
</reference>
<dbReference type="EMBL" id="JACCFL010000001">
    <property type="protein sequence ID" value="NYJ24183.1"/>
    <property type="molecule type" value="Genomic_DNA"/>
</dbReference>
<feature type="transmembrane region" description="Helical" evidence="2">
    <location>
        <begin position="113"/>
        <end position="136"/>
    </location>
</feature>
<proteinExistence type="predicted"/>
<dbReference type="RefSeq" id="WP_179606144.1">
    <property type="nucleotide sequence ID" value="NZ_BAABEH010000001.1"/>
</dbReference>
<protein>
    <recommendedName>
        <fullName evidence="3">DUF1707 domain-containing protein</fullName>
    </recommendedName>
</protein>
<keyword evidence="2" id="KW-0472">Membrane</keyword>